<dbReference type="Proteomes" id="UP000824123">
    <property type="component" value="Unassembled WGS sequence"/>
</dbReference>
<keyword evidence="1" id="KW-0732">Signal</keyword>
<gene>
    <name evidence="3" type="ORF">IAC59_00365</name>
</gene>
<reference evidence="3" key="2">
    <citation type="journal article" date="2021" name="PeerJ">
        <title>Extensive microbial diversity within the chicken gut microbiome revealed by metagenomics and culture.</title>
        <authorList>
            <person name="Gilroy R."/>
            <person name="Ravi A."/>
            <person name="Getino M."/>
            <person name="Pursley I."/>
            <person name="Horton D.L."/>
            <person name="Alikhan N.F."/>
            <person name="Baker D."/>
            <person name="Gharbi K."/>
            <person name="Hall N."/>
            <person name="Watson M."/>
            <person name="Adriaenssens E.M."/>
            <person name="Foster-Nyarko E."/>
            <person name="Jarju S."/>
            <person name="Secka A."/>
            <person name="Antonio M."/>
            <person name="Oren A."/>
            <person name="Chaudhuri R.R."/>
            <person name="La Ragione R."/>
            <person name="Hildebrand F."/>
            <person name="Pallen M.J."/>
        </authorList>
    </citation>
    <scope>NUCLEOTIDE SEQUENCE</scope>
    <source>
        <strain evidence="3">ChiSxjej2B14-8506</strain>
    </source>
</reference>
<evidence type="ECO:0000313" key="4">
    <source>
        <dbReference type="Proteomes" id="UP000824123"/>
    </source>
</evidence>
<reference evidence="3" key="1">
    <citation type="submission" date="2020-10" db="EMBL/GenBank/DDBJ databases">
        <authorList>
            <person name="Gilroy R."/>
        </authorList>
    </citation>
    <scope>NUCLEOTIDE SEQUENCE</scope>
    <source>
        <strain evidence="3">ChiSxjej2B14-8506</strain>
    </source>
</reference>
<proteinExistence type="predicted"/>
<dbReference type="AlphaFoldDB" id="A0A9D1LPJ7"/>
<evidence type="ECO:0000256" key="1">
    <source>
        <dbReference type="SAM" id="SignalP"/>
    </source>
</evidence>
<dbReference type="InterPro" id="IPR036366">
    <property type="entry name" value="PGBDSf"/>
</dbReference>
<evidence type="ECO:0000259" key="2">
    <source>
        <dbReference type="Pfam" id="PF01471"/>
    </source>
</evidence>
<sequence>MNRGLGSLSAALALLLAGGSACAQAALPGAEPAADIRTFEIYEAFQRDATTDDWSLTPNEAAAVLDAVANDYVRGYNSSGTVFMCVTLAGNALEASALPTLNIYMFGNTEIGATAASLMIDGTRYDFEVTNEEVELDGNRAELMRAPLNADGIAMLDKLAGVDEFAVVLHGPKRAYQKEIELDGDYRNAREEVQAASVSCVARGLELWRSMGDMQSDALIGRWERETGLKCAYSATEIDSDIDISIDIDDDYGLLKAGTSSSAVRKLQQLLCDTGYMYVDPTSSFSTQTRAAVVRAQRELGLTPTGSADALLISLLESGDVPQTGSTTAAETQEILDAGTGEIAADAGATYEVANAVRLRLDEYRFAARISPSEGDGTTSITVSNDDNVFIVFEGEVQSLAPSQTDLAWDYSAALTLDGRYTYECTLTTERDGGTAFGSTLLPLGGGRFIAYAEVPAALAGQTGDWTLALTFGETTLNYVAGNE</sequence>
<accession>A0A9D1LPJ7</accession>
<evidence type="ECO:0000313" key="3">
    <source>
        <dbReference type="EMBL" id="HIU45693.1"/>
    </source>
</evidence>
<feature type="chain" id="PRO_5038691148" evidence="1">
    <location>
        <begin position="26"/>
        <end position="484"/>
    </location>
</feature>
<dbReference type="InterPro" id="IPR036365">
    <property type="entry name" value="PGBD-like_sf"/>
</dbReference>
<dbReference type="EMBL" id="DVNK01000005">
    <property type="protein sequence ID" value="HIU45693.1"/>
    <property type="molecule type" value="Genomic_DNA"/>
</dbReference>
<dbReference type="Gene3D" id="1.10.101.10">
    <property type="entry name" value="PGBD-like superfamily/PGBD"/>
    <property type="match status" value="1"/>
</dbReference>
<feature type="domain" description="Peptidoglycan binding-like" evidence="2">
    <location>
        <begin position="261"/>
        <end position="312"/>
    </location>
</feature>
<name>A0A9D1LPJ7_9FIRM</name>
<dbReference type="InterPro" id="IPR002477">
    <property type="entry name" value="Peptidoglycan-bd-like"/>
</dbReference>
<dbReference type="Pfam" id="PF01471">
    <property type="entry name" value="PG_binding_1"/>
    <property type="match status" value="1"/>
</dbReference>
<organism evidence="3 4">
    <name type="scientific">Candidatus Fimadaptatus faecigallinarum</name>
    <dbReference type="NCBI Taxonomy" id="2840814"/>
    <lineage>
        <taxon>Bacteria</taxon>
        <taxon>Bacillati</taxon>
        <taxon>Bacillota</taxon>
        <taxon>Clostridia</taxon>
        <taxon>Eubacteriales</taxon>
        <taxon>Candidatus Fimadaptatus</taxon>
    </lineage>
</organism>
<comment type="caution">
    <text evidence="3">The sequence shown here is derived from an EMBL/GenBank/DDBJ whole genome shotgun (WGS) entry which is preliminary data.</text>
</comment>
<feature type="signal peptide" evidence="1">
    <location>
        <begin position="1"/>
        <end position="25"/>
    </location>
</feature>
<dbReference type="SUPFAM" id="SSF47090">
    <property type="entry name" value="PGBD-like"/>
    <property type="match status" value="1"/>
</dbReference>
<protein>
    <submittedName>
        <fullName evidence="3">Peptidoglycan-binding protein</fullName>
    </submittedName>
</protein>
<dbReference type="PROSITE" id="PS51257">
    <property type="entry name" value="PROKAR_LIPOPROTEIN"/>
    <property type="match status" value="1"/>
</dbReference>